<name>A0A9N9KKS3_9HELO</name>
<dbReference type="Proteomes" id="UP000696280">
    <property type="component" value="Unassembled WGS sequence"/>
</dbReference>
<keyword evidence="2" id="KW-1185">Reference proteome</keyword>
<proteinExistence type="predicted"/>
<sequence>MDCMEATALFSKKRGGRGFDEDDEKFRVFFQAQLRQIAQHSSQYSSLIFPSVDRLWCGMVGYYLARNEAYLDKLVKNKIMELLPQPTDTSYQLYKLIKEIKFLIDSSNKSSAFFSELILKAQKIARYYGVDDFTNCFPSDCESAKTLSCNIAFLARLREGWEVIVQAACKFTSIFSSIVITPIDHKTTHEDKISSHWDLRTTLKSLSWLDFGTATDIDNVLLQPDVRKLITNLKGTNDWEPEDIKKSFQNHQMTPPQHHCEIQLLTEASMPQYTDAKLFGYMGCSKWSCYSCHLFMEAHQRFQTDGTHHEVVNGWMVPHEKIDFEKEMRQMSFKLMPLEMSGLKNYSHEK</sequence>
<protein>
    <submittedName>
        <fullName evidence="1">Uncharacterized protein</fullName>
    </submittedName>
</protein>
<accession>A0A9N9KKS3</accession>
<gene>
    <name evidence="1" type="ORF">HYFRA_00001852</name>
</gene>
<evidence type="ECO:0000313" key="2">
    <source>
        <dbReference type="Proteomes" id="UP000696280"/>
    </source>
</evidence>
<reference evidence="1" key="1">
    <citation type="submission" date="2021-07" db="EMBL/GenBank/DDBJ databases">
        <authorList>
            <person name="Durling M."/>
        </authorList>
    </citation>
    <scope>NUCLEOTIDE SEQUENCE</scope>
</reference>
<evidence type="ECO:0000313" key="1">
    <source>
        <dbReference type="EMBL" id="CAG8948731.1"/>
    </source>
</evidence>
<organism evidence="1 2">
    <name type="scientific">Hymenoscyphus fraxineus</name>
    <dbReference type="NCBI Taxonomy" id="746836"/>
    <lineage>
        <taxon>Eukaryota</taxon>
        <taxon>Fungi</taxon>
        <taxon>Dikarya</taxon>
        <taxon>Ascomycota</taxon>
        <taxon>Pezizomycotina</taxon>
        <taxon>Leotiomycetes</taxon>
        <taxon>Helotiales</taxon>
        <taxon>Helotiaceae</taxon>
        <taxon>Hymenoscyphus</taxon>
    </lineage>
</organism>
<dbReference type="EMBL" id="CAJVRL010000001">
    <property type="protein sequence ID" value="CAG8948731.1"/>
    <property type="molecule type" value="Genomic_DNA"/>
</dbReference>
<dbReference type="InterPro" id="IPR027796">
    <property type="entry name" value="OTT_1508_deam-like"/>
</dbReference>
<comment type="caution">
    <text evidence="1">The sequence shown here is derived from an EMBL/GenBank/DDBJ whole genome shotgun (WGS) entry which is preliminary data.</text>
</comment>
<dbReference type="OrthoDB" id="4851849at2759"/>
<dbReference type="AlphaFoldDB" id="A0A9N9KKS3"/>
<dbReference type="Pfam" id="PF14441">
    <property type="entry name" value="OTT_1508_deam"/>
    <property type="match status" value="1"/>
</dbReference>